<protein>
    <submittedName>
        <fullName evidence="1">Uncharacterized protein</fullName>
    </submittedName>
</protein>
<accession>U9U542</accession>
<dbReference type="EMBL" id="KI281959">
    <property type="protein sequence ID" value="ESA15489.1"/>
    <property type="molecule type" value="Genomic_DNA"/>
</dbReference>
<name>U9U542_RHIID</name>
<proteinExistence type="predicted"/>
<reference evidence="1" key="1">
    <citation type="submission" date="2013-07" db="EMBL/GenBank/DDBJ databases">
        <title>The genome of an arbuscular mycorrhizal fungus provides insights into the evolution of the oldest plant symbiosis.</title>
        <authorList>
            <consortium name="DOE Joint Genome Institute"/>
            <person name="Tisserant E."/>
            <person name="Malbreil M."/>
            <person name="Kuo A."/>
            <person name="Kohler A."/>
            <person name="Symeonidi A."/>
            <person name="Balestrini R."/>
            <person name="Charron P."/>
            <person name="Duensing N."/>
            <person name="Frei-dit-Frey N."/>
            <person name="Gianinazzi-Pearson V."/>
            <person name="Gilbert B."/>
            <person name="Handa Y."/>
            <person name="Hijri M."/>
            <person name="Kaul R."/>
            <person name="Kawaguchi M."/>
            <person name="Krajinski F."/>
            <person name="Lammers P."/>
            <person name="Lapierre D."/>
            <person name="Masclaux F.G."/>
            <person name="Murat C."/>
            <person name="Morin E."/>
            <person name="Ndikumana S."/>
            <person name="Pagni M."/>
            <person name="Petitpierre D."/>
            <person name="Requena N."/>
            <person name="Rosikiewicz P."/>
            <person name="Riley R."/>
            <person name="Saito K."/>
            <person name="San Clemente H."/>
            <person name="Shapiro H."/>
            <person name="van Tuinen D."/>
            <person name="Becard G."/>
            <person name="Bonfante P."/>
            <person name="Paszkowski U."/>
            <person name="Shachar-Hill Y."/>
            <person name="Young J.P."/>
            <person name="Sanders I.R."/>
            <person name="Henrissat B."/>
            <person name="Rensing S.A."/>
            <person name="Grigoriev I.V."/>
            <person name="Corradi N."/>
            <person name="Roux C."/>
            <person name="Martin F."/>
        </authorList>
    </citation>
    <scope>NUCLEOTIDE SEQUENCE</scope>
    <source>
        <strain evidence="1">DAOM 197198</strain>
    </source>
</reference>
<gene>
    <name evidence="1" type="ORF">GLOINDRAFT_84312</name>
</gene>
<evidence type="ECO:0000313" key="1">
    <source>
        <dbReference type="EMBL" id="ESA15489.1"/>
    </source>
</evidence>
<organism evidence="1">
    <name type="scientific">Rhizophagus irregularis (strain DAOM 181602 / DAOM 197198 / MUCL 43194)</name>
    <name type="common">Arbuscular mycorrhizal fungus</name>
    <name type="synonym">Glomus intraradices</name>
    <dbReference type="NCBI Taxonomy" id="747089"/>
    <lineage>
        <taxon>Eukaryota</taxon>
        <taxon>Fungi</taxon>
        <taxon>Fungi incertae sedis</taxon>
        <taxon>Mucoromycota</taxon>
        <taxon>Glomeromycotina</taxon>
        <taxon>Glomeromycetes</taxon>
        <taxon>Glomerales</taxon>
        <taxon>Glomeraceae</taxon>
        <taxon>Rhizophagus</taxon>
    </lineage>
</organism>
<dbReference type="AlphaFoldDB" id="U9U542"/>
<dbReference type="HOGENOM" id="CLU_1147703_0_0_1"/>
<sequence length="242" mass="28840">MYYEHNNFVDRYRIIRHYYPGVLGSNRYRYRKCICNKIYRYQSSTAFYYNQQLPSWPDNLAHLVHGVVVDIIRKRYQIVWYSVSAQYHIVIRILQTDASSLSIADTPLIYKTNGIICYHVSRVLLIKSWQLRYFALPLMTHEAHTLYKWVMIATLSTYFGNDVPYTSCLGDQSETARNFGNDDTYSLPRIIEPVPFVEETSKLIAYYGIEFIRNVKRNVRFHFQKYSVVLHSYAYRLKFITL</sequence>